<proteinExistence type="predicted"/>
<keyword evidence="3" id="KW-1185">Reference proteome</keyword>
<accession>A0A8S8XKK0</accession>
<dbReference type="AlphaFoldDB" id="A0A8S8XKK0"/>
<dbReference type="InterPro" id="IPR001563">
    <property type="entry name" value="Peptidase_S10"/>
</dbReference>
<keyword evidence="1" id="KW-0732">Signal</keyword>
<dbReference type="Gene3D" id="3.40.50.1820">
    <property type="entry name" value="alpha/beta hydrolase"/>
    <property type="match status" value="1"/>
</dbReference>
<dbReference type="Pfam" id="PF00450">
    <property type="entry name" value="Peptidase_S10"/>
    <property type="match status" value="1"/>
</dbReference>
<protein>
    <submittedName>
        <fullName evidence="2">Peptidase S10</fullName>
    </submittedName>
</protein>
<gene>
    <name evidence="2" type="ORF">TMPK1_38930</name>
</gene>
<feature type="signal peptide" evidence="1">
    <location>
        <begin position="1"/>
        <end position="18"/>
    </location>
</feature>
<evidence type="ECO:0000313" key="3">
    <source>
        <dbReference type="Proteomes" id="UP000681075"/>
    </source>
</evidence>
<dbReference type="EMBL" id="BOPV01000001">
    <property type="protein sequence ID" value="GIL41656.1"/>
    <property type="molecule type" value="Genomic_DNA"/>
</dbReference>
<dbReference type="RefSeq" id="WP_420245240.1">
    <property type="nucleotide sequence ID" value="NZ_BOPV01000001.1"/>
</dbReference>
<name>A0A8S8XKK0_9PROT</name>
<dbReference type="GO" id="GO:0004185">
    <property type="term" value="F:serine-type carboxypeptidase activity"/>
    <property type="evidence" value="ECO:0007669"/>
    <property type="project" value="InterPro"/>
</dbReference>
<comment type="caution">
    <text evidence="2">The sequence shown here is derived from an EMBL/GenBank/DDBJ whole genome shotgun (WGS) entry which is preliminary data.</text>
</comment>
<feature type="chain" id="PRO_5035923445" evidence="1">
    <location>
        <begin position="19"/>
        <end position="480"/>
    </location>
</feature>
<evidence type="ECO:0000313" key="2">
    <source>
        <dbReference type="EMBL" id="GIL41656.1"/>
    </source>
</evidence>
<evidence type="ECO:0000256" key="1">
    <source>
        <dbReference type="SAM" id="SignalP"/>
    </source>
</evidence>
<sequence length="480" mass="51745">MKFPLILVALTFATSALAQDRAPVVAVTQHEGKFNGQTVPYTATVAENFLKDASGKDAAAIVTIAYTRSDVKDAAKRPVLFLFNGGPGASSSPLHMNALGPVLRPDKAPRDDASFRPNPYSPLDACDLVFIDPVSTGLARPFPGVDPKPWYSRTGDAIAVKTVIADWLKANKREASPRFVMGESYGTVRAAMLTKVAPALTFDGILLVAMVGDTSGREMPYVAALPTMAAGAWFHQKIDRRGRTVEQIYDEAVKFARTDYLEALVRGSSLPAPDRARIAKRMSSLIGLPADLIERENLRVSKNVFMFNLLKDKTLRTGMLDMRVTAPLEEGAQGGIDDPSLGVAPKRVAGAPAPTPESIGAVPSPALGQYLTGQLKFPSNGETYIGVNFAANAKWDHEGNKDVIAYIGEAMKADPKLRLFWSAGYYDLTTPAYAGRYTLDQDGIPADRLTAVYFAGPHGVYSGEDNLATFNKAVRAFVTR</sequence>
<organism evidence="2 3">
    <name type="scientific">Roseiterribacter gracilis</name>
    <dbReference type="NCBI Taxonomy" id="2812848"/>
    <lineage>
        <taxon>Bacteria</taxon>
        <taxon>Pseudomonadati</taxon>
        <taxon>Pseudomonadota</taxon>
        <taxon>Alphaproteobacteria</taxon>
        <taxon>Rhodospirillales</taxon>
        <taxon>Roseiterribacteraceae</taxon>
        <taxon>Roseiterribacter</taxon>
    </lineage>
</organism>
<dbReference type="Proteomes" id="UP000681075">
    <property type="component" value="Unassembled WGS sequence"/>
</dbReference>
<dbReference type="InterPro" id="IPR029058">
    <property type="entry name" value="AB_hydrolase_fold"/>
</dbReference>
<reference evidence="2" key="1">
    <citation type="submission" date="2021-02" db="EMBL/GenBank/DDBJ databases">
        <title>Genome sequence of Rhodospirillales sp. strain TMPK1 isolated from soil.</title>
        <authorList>
            <person name="Nakai R."/>
            <person name="Kusada H."/>
            <person name="Tamaki H."/>
        </authorList>
    </citation>
    <scope>NUCLEOTIDE SEQUENCE</scope>
    <source>
        <strain evidence="2">TMPK1</strain>
    </source>
</reference>
<dbReference type="GO" id="GO:0006508">
    <property type="term" value="P:proteolysis"/>
    <property type="evidence" value="ECO:0007669"/>
    <property type="project" value="InterPro"/>
</dbReference>
<dbReference type="SUPFAM" id="SSF53474">
    <property type="entry name" value="alpha/beta-Hydrolases"/>
    <property type="match status" value="1"/>
</dbReference>